<dbReference type="Pfam" id="PF17770">
    <property type="entry name" value="RNase_J_C"/>
    <property type="match status" value="1"/>
</dbReference>
<organism evidence="2 3">
    <name type="scientific">Ureaplasma miroungigenitalium</name>
    <dbReference type="NCBI Taxonomy" id="1042321"/>
    <lineage>
        <taxon>Bacteria</taxon>
        <taxon>Bacillati</taxon>
        <taxon>Mycoplasmatota</taxon>
        <taxon>Mycoplasmoidales</taxon>
        <taxon>Mycoplasmoidaceae</taxon>
        <taxon>Ureaplasma</taxon>
    </lineage>
</organism>
<comment type="caution">
    <text evidence="2">The sequence shown here is derived from an EMBL/GenBank/DDBJ whole genome shotgun (WGS) entry which is preliminary data.</text>
</comment>
<dbReference type="EMBL" id="JAOXHL010000001">
    <property type="protein sequence ID" value="MCV3728379.1"/>
    <property type="molecule type" value="Genomic_DNA"/>
</dbReference>
<protein>
    <submittedName>
        <fullName evidence="2">Ribonuclease J</fullName>
    </submittedName>
</protein>
<evidence type="ECO:0000313" key="2">
    <source>
        <dbReference type="EMBL" id="MCV3728379.1"/>
    </source>
</evidence>
<dbReference type="Proteomes" id="UP001208245">
    <property type="component" value="Unassembled WGS sequence"/>
</dbReference>
<sequence>MAKIKLLALGGQDEKGKNCFVLDIDNEIFIFNAGAKLPDNNMYGVNNIVADYNYLHKNVKRIKGVFIATPVYNNLMGLKHLLAQTDYNLPIYTSPIGAIVIEKMFETKINNKLVKPNIVQVKTFEDLKVGNIIINAFKVTNSIPNSLAFVLKTKDGNIVYVDDFIISNDKNKTFESQVINAHQILRNNTLAVIMGMNNAGKKGLTAPHHRNKGFYEDVLSKTENRMFVGCYAHDVYTIFSLATLAKQTNRPFIIYSQTFINVFNGIIRQRLYSPKNLISLPISEINKNDNAIVVIIENQDSLFPRLNKILDDEDKIVHLNDKDSLVLGVGITPGYESLAADLSDHVHKLNIPYFTLPKAILPMQACDEDIKHFVNVMNPKYVVPLGGLYKTEMKFVEALKTTKVLPDNIISLDNGQIKTIVDKNLEKDVETIHLVEKMISNFNTLDVGEGILYERRQMGENGIIILTMAFDKKHQRLIDFIDFKYFGVVNKNKSTNEVVKEIEDNFKTSLAECIVYDKQKRLNMKETKNNARRLLAKLFEKKFNKRPLVLPTIIDYYEA</sequence>
<dbReference type="Gene3D" id="3.60.15.10">
    <property type="entry name" value="Ribonuclease Z/Hydroxyacylglutathione hydrolase-like"/>
    <property type="match status" value="1"/>
</dbReference>
<dbReference type="RefSeq" id="WP_263821703.1">
    <property type="nucleotide sequence ID" value="NZ_JAOXHL010000001.1"/>
</dbReference>
<dbReference type="Gene3D" id="3.40.50.10710">
    <property type="entry name" value="Metallo-hydrolase/oxidoreductase"/>
    <property type="match status" value="1"/>
</dbReference>
<dbReference type="PANTHER" id="PTHR43694">
    <property type="entry name" value="RIBONUCLEASE J"/>
    <property type="match status" value="1"/>
</dbReference>
<dbReference type="InterPro" id="IPR041636">
    <property type="entry name" value="RNase_J_C"/>
</dbReference>
<accession>A0ABT3BMC1</accession>
<dbReference type="PANTHER" id="PTHR43694:SF1">
    <property type="entry name" value="RIBONUCLEASE J"/>
    <property type="match status" value="1"/>
</dbReference>
<dbReference type="InterPro" id="IPR042173">
    <property type="entry name" value="RNase_J_2"/>
</dbReference>
<dbReference type="Gene3D" id="3.10.20.580">
    <property type="match status" value="1"/>
</dbReference>
<evidence type="ECO:0000313" key="3">
    <source>
        <dbReference type="Proteomes" id="UP001208245"/>
    </source>
</evidence>
<feature type="domain" description="Ribonuclease J C-terminal" evidence="1">
    <location>
        <begin position="451"/>
        <end position="554"/>
    </location>
</feature>
<reference evidence="2 3" key="1">
    <citation type="journal article" date="2020" name="Int. J. Syst. Evol. Microbiol.">
        <title>Ureaplasma miroungigenitalium sp. nov. isolated from northern elephant seals (Mirounga angustirostris) and Ureaplasma zalophigenitalium sp. nov. isolated from California sea lions (Zalophus californianus).</title>
        <authorList>
            <person name="Volokhov D.V."/>
            <person name="Gulland F.M."/>
            <person name="Gao Y."/>
            <person name="Chizhikov V.E."/>
        </authorList>
    </citation>
    <scope>NUCLEOTIDE SEQUENCE [LARGE SCALE GENOMIC DNA]</scope>
    <source>
        <strain evidence="2 3">ES3182-GEN</strain>
    </source>
</reference>
<evidence type="ECO:0000259" key="1">
    <source>
        <dbReference type="Pfam" id="PF17770"/>
    </source>
</evidence>
<gene>
    <name evidence="2" type="ORF">OF376_01150</name>
</gene>
<dbReference type="SUPFAM" id="SSF56281">
    <property type="entry name" value="Metallo-hydrolase/oxidoreductase"/>
    <property type="match status" value="1"/>
</dbReference>
<dbReference type="InterPro" id="IPR036866">
    <property type="entry name" value="RibonucZ/Hydroxyglut_hydro"/>
</dbReference>
<keyword evidence="3" id="KW-1185">Reference proteome</keyword>
<name>A0ABT3BMC1_9BACT</name>
<proteinExistence type="predicted"/>